<evidence type="ECO:0000256" key="2">
    <source>
        <dbReference type="ARBA" id="ARBA00001946"/>
    </source>
</evidence>
<dbReference type="InterPro" id="IPR015797">
    <property type="entry name" value="NUDIX_hydrolase-like_dom_sf"/>
</dbReference>
<dbReference type="AlphaFoldDB" id="A0A2A2I4M2"/>
<dbReference type="Proteomes" id="UP000218332">
    <property type="component" value="Unassembled WGS sequence"/>
</dbReference>
<evidence type="ECO:0000256" key="3">
    <source>
        <dbReference type="ARBA" id="ARBA00022723"/>
    </source>
</evidence>
<evidence type="ECO:0000256" key="4">
    <source>
        <dbReference type="ARBA" id="ARBA00022801"/>
    </source>
</evidence>
<evidence type="ECO:0000313" key="10">
    <source>
        <dbReference type="EMBL" id="PVY75894.1"/>
    </source>
</evidence>
<dbReference type="RefSeq" id="WP_095610345.1">
    <property type="nucleotide sequence ID" value="NZ_NMPM01000020.1"/>
</dbReference>
<accession>A0A2A2I4M2</accession>
<dbReference type="PANTHER" id="PTHR12992">
    <property type="entry name" value="NUDIX HYDROLASE"/>
    <property type="match status" value="1"/>
</dbReference>
<feature type="domain" description="Nudix hydrolase" evidence="8">
    <location>
        <begin position="17"/>
        <end position="162"/>
    </location>
</feature>
<dbReference type="GO" id="GO:0046872">
    <property type="term" value="F:metal ion binding"/>
    <property type="evidence" value="ECO:0007669"/>
    <property type="project" value="UniProtKB-KW"/>
</dbReference>
<dbReference type="InterPro" id="IPR045121">
    <property type="entry name" value="CoAse"/>
</dbReference>
<dbReference type="Gene3D" id="3.90.79.10">
    <property type="entry name" value="Nucleoside Triphosphate Pyrophosphohydrolase"/>
    <property type="match status" value="1"/>
</dbReference>
<feature type="region of interest" description="Disordered" evidence="7">
    <location>
        <begin position="50"/>
        <end position="74"/>
    </location>
</feature>
<keyword evidence="11" id="KW-1185">Reference proteome</keyword>
<proteinExistence type="predicted"/>
<evidence type="ECO:0000259" key="8">
    <source>
        <dbReference type="PROSITE" id="PS51462"/>
    </source>
</evidence>
<reference evidence="9 11" key="1">
    <citation type="submission" date="2017-07" db="EMBL/GenBank/DDBJ databases">
        <title>Tamlnaduibacter salinus (Mi-7) genome sequencing.</title>
        <authorList>
            <person name="Verma A."/>
            <person name="Krishnamurthi S."/>
        </authorList>
    </citation>
    <scope>NUCLEOTIDE SEQUENCE [LARGE SCALE GENOMIC DNA]</scope>
    <source>
        <strain evidence="9 11">Mi-7</strain>
    </source>
</reference>
<dbReference type="SUPFAM" id="SSF55811">
    <property type="entry name" value="Nudix"/>
    <property type="match status" value="1"/>
</dbReference>
<dbReference type="CDD" id="cd03426">
    <property type="entry name" value="NUDIX_CoAse_Nudt7"/>
    <property type="match status" value="1"/>
</dbReference>
<reference evidence="10 12" key="2">
    <citation type="submission" date="2018-04" db="EMBL/GenBank/DDBJ databases">
        <title>Genomic Encyclopedia of Type Strains, Phase IV (KMG-IV): sequencing the most valuable type-strain genomes for metagenomic binning, comparative biology and taxonomic classification.</title>
        <authorList>
            <person name="Goeker M."/>
        </authorList>
    </citation>
    <scope>NUCLEOTIDE SEQUENCE [LARGE SCALE GENOMIC DNA]</scope>
    <source>
        <strain evidence="10 12">DSM 28688</strain>
    </source>
</reference>
<protein>
    <submittedName>
        <fullName evidence="10">ADP-ribose pyrophosphatase YjhB (NUDIX family)</fullName>
    </submittedName>
    <submittedName>
        <fullName evidence="9">Coenzyme A pyrophosphatase</fullName>
    </submittedName>
</protein>
<dbReference type="InterPro" id="IPR000086">
    <property type="entry name" value="NUDIX_hydrolase_dom"/>
</dbReference>
<dbReference type="GO" id="GO:0010945">
    <property type="term" value="F:coenzyme A diphosphatase activity"/>
    <property type="evidence" value="ECO:0007669"/>
    <property type="project" value="InterPro"/>
</dbReference>
<evidence type="ECO:0000256" key="5">
    <source>
        <dbReference type="ARBA" id="ARBA00022842"/>
    </source>
</evidence>
<dbReference type="EMBL" id="NMPM01000020">
    <property type="protein sequence ID" value="PAV26542.1"/>
    <property type="molecule type" value="Genomic_DNA"/>
</dbReference>
<organism evidence="9 11">
    <name type="scientific">Tamilnaduibacter salinus</name>
    <dbReference type="NCBI Taxonomy" id="1484056"/>
    <lineage>
        <taxon>Bacteria</taxon>
        <taxon>Pseudomonadati</taxon>
        <taxon>Pseudomonadota</taxon>
        <taxon>Gammaproteobacteria</taxon>
        <taxon>Pseudomonadales</taxon>
        <taxon>Marinobacteraceae</taxon>
        <taxon>Tamilnaduibacter</taxon>
    </lineage>
</organism>
<keyword evidence="5" id="KW-0460">Magnesium</keyword>
<dbReference type="EMBL" id="QEKQ01000006">
    <property type="protein sequence ID" value="PVY75894.1"/>
    <property type="molecule type" value="Genomic_DNA"/>
</dbReference>
<evidence type="ECO:0000313" key="11">
    <source>
        <dbReference type="Proteomes" id="UP000218332"/>
    </source>
</evidence>
<keyword evidence="4" id="KW-0378">Hydrolase</keyword>
<evidence type="ECO:0000313" key="12">
    <source>
        <dbReference type="Proteomes" id="UP000245887"/>
    </source>
</evidence>
<comment type="cofactor">
    <cofactor evidence="1">
        <name>Mn(2+)</name>
        <dbReference type="ChEBI" id="CHEBI:29035"/>
    </cofactor>
</comment>
<comment type="caution">
    <text evidence="9">The sequence shown here is derived from an EMBL/GenBank/DDBJ whole genome shotgun (WGS) entry which is preliminary data.</text>
</comment>
<evidence type="ECO:0000256" key="1">
    <source>
        <dbReference type="ARBA" id="ARBA00001936"/>
    </source>
</evidence>
<dbReference type="PANTHER" id="PTHR12992:SF11">
    <property type="entry name" value="MITOCHONDRIAL COENZYME A DIPHOSPHATASE NUDT8"/>
    <property type="match status" value="1"/>
</dbReference>
<comment type="cofactor">
    <cofactor evidence="2">
        <name>Mg(2+)</name>
        <dbReference type="ChEBI" id="CHEBI:18420"/>
    </cofactor>
</comment>
<evidence type="ECO:0000313" key="9">
    <source>
        <dbReference type="EMBL" id="PAV26542.1"/>
    </source>
</evidence>
<keyword evidence="3" id="KW-0479">Metal-binding</keyword>
<evidence type="ECO:0000256" key="6">
    <source>
        <dbReference type="ARBA" id="ARBA00023211"/>
    </source>
</evidence>
<dbReference type="PROSITE" id="PS51462">
    <property type="entry name" value="NUDIX"/>
    <property type="match status" value="1"/>
</dbReference>
<feature type="compositionally biased region" description="Basic and acidic residues" evidence="7">
    <location>
        <begin position="62"/>
        <end position="74"/>
    </location>
</feature>
<gene>
    <name evidence="10" type="ORF">C8D92_106155</name>
    <name evidence="9" type="ORF">CF392_04865</name>
</gene>
<dbReference type="OrthoDB" id="7056880at2"/>
<name>A0A2A2I4M2_9GAMM</name>
<evidence type="ECO:0000256" key="7">
    <source>
        <dbReference type="SAM" id="MobiDB-lite"/>
    </source>
</evidence>
<sequence>MPTLHTLRPQKIPLRRYLARASVALIHRTNSSGEQELLFIQRAVRDGDPWSGDMAFPGGRMEAQDRNPQRTAERETLEETGLDLASHGELEGRLAELVTREHSRWRPMVVTPYVYRWRGPEDSMQNHEVDRMVWIPHTDLVRSVRLWRTSLGTLRVPCYRYDGHCIWGLSYSMLRDFQRRA</sequence>
<keyword evidence="6" id="KW-0464">Manganese</keyword>
<dbReference type="Proteomes" id="UP000245887">
    <property type="component" value="Unassembled WGS sequence"/>
</dbReference>
<dbReference type="Pfam" id="PF00293">
    <property type="entry name" value="NUDIX"/>
    <property type="match status" value="1"/>
</dbReference>